<comment type="caution">
    <text evidence="1">The sequence shown here is derived from an EMBL/GenBank/DDBJ whole genome shotgun (WGS) entry which is preliminary data.</text>
</comment>
<organism evidence="1 2">
    <name type="scientific">Vermiconidia calcicola</name>
    <dbReference type="NCBI Taxonomy" id="1690605"/>
    <lineage>
        <taxon>Eukaryota</taxon>
        <taxon>Fungi</taxon>
        <taxon>Dikarya</taxon>
        <taxon>Ascomycota</taxon>
        <taxon>Pezizomycotina</taxon>
        <taxon>Dothideomycetes</taxon>
        <taxon>Dothideomycetidae</taxon>
        <taxon>Mycosphaerellales</taxon>
        <taxon>Extremaceae</taxon>
        <taxon>Vermiconidia</taxon>
    </lineage>
</organism>
<evidence type="ECO:0000313" key="2">
    <source>
        <dbReference type="Proteomes" id="UP001345827"/>
    </source>
</evidence>
<evidence type="ECO:0000313" key="1">
    <source>
        <dbReference type="EMBL" id="KAK5534452.1"/>
    </source>
</evidence>
<gene>
    <name evidence="1" type="ORF">LTR25_006484</name>
</gene>
<accession>A0AAV9Q386</accession>
<dbReference type="AlphaFoldDB" id="A0AAV9Q386"/>
<sequence length="111" mass="12892">MDNLARHYKRRYQEALNHAIAERKDVALSICWELRLEPRIGVYRRAMVNLLIAQLVSFDQLKYAEECLDLLDILQQDNNGEVSDNVKNVITIAEELIEELEVKQQQAAAPR</sequence>
<protein>
    <submittedName>
        <fullName evidence="1">Uncharacterized protein</fullName>
    </submittedName>
</protein>
<proteinExistence type="predicted"/>
<name>A0AAV9Q386_9PEZI</name>
<dbReference type="EMBL" id="JAXLQG010000011">
    <property type="protein sequence ID" value="KAK5534452.1"/>
    <property type="molecule type" value="Genomic_DNA"/>
</dbReference>
<dbReference type="Proteomes" id="UP001345827">
    <property type="component" value="Unassembled WGS sequence"/>
</dbReference>
<reference evidence="1 2" key="1">
    <citation type="submission" date="2023-06" db="EMBL/GenBank/DDBJ databases">
        <title>Black Yeasts Isolated from many extreme environments.</title>
        <authorList>
            <person name="Coleine C."/>
            <person name="Stajich J.E."/>
            <person name="Selbmann L."/>
        </authorList>
    </citation>
    <scope>NUCLEOTIDE SEQUENCE [LARGE SCALE GENOMIC DNA]</scope>
    <source>
        <strain evidence="1 2">CCFEE 5887</strain>
    </source>
</reference>
<keyword evidence="2" id="KW-1185">Reference proteome</keyword>